<accession>A0A7C9VQL8</accession>
<dbReference type="AlphaFoldDB" id="A0A7C9VQL8"/>
<comment type="caution">
    <text evidence="1">The sequence shown here is derived from an EMBL/GenBank/DDBJ whole genome shotgun (WGS) entry which is preliminary data.</text>
</comment>
<dbReference type="EMBL" id="JAAMRR010001545">
    <property type="protein sequence ID" value="NGX99312.1"/>
    <property type="molecule type" value="Genomic_DNA"/>
</dbReference>
<name>A0A7C9VQL8_9BRAD</name>
<dbReference type="InterPro" id="IPR032710">
    <property type="entry name" value="NTF2-like_dom_sf"/>
</dbReference>
<reference evidence="1" key="1">
    <citation type="submission" date="2020-02" db="EMBL/GenBank/DDBJ databases">
        <title>Draft genome sequence of Candidatus Afipia apatlaquensis IBT-C3, a potential strain for decolorization of textile dyes.</title>
        <authorList>
            <person name="Sanchez-Reyes A."/>
            <person name="Breton-Deval L."/>
            <person name="Mangelson H."/>
            <person name="Sanchez-Flores A."/>
        </authorList>
    </citation>
    <scope>NUCLEOTIDE SEQUENCE [LARGE SCALE GENOMIC DNA]</scope>
    <source>
        <strain evidence="1">IBT-C3</strain>
    </source>
</reference>
<sequence length="149" mass="16353">MTADPPGLAPSAQETLTGWHHFVETKSEDVLRPLLAETTVFRSPFVHLPIPGRPASLLILGAVVQIFENFRYHRTFVAGSHDVALEFSATIGDLQLKGIDLVKFEAAGKIIEFEVMIRPFKALEALSTRMSARIGPELAKYKPARAVSA</sequence>
<proteinExistence type="predicted"/>
<protein>
    <submittedName>
        <fullName evidence="1">Nuclear transport factor 2 family protein</fullName>
    </submittedName>
</protein>
<organism evidence="1 2">
    <name type="scientific">Candidatus Afipia apatlaquensis</name>
    <dbReference type="NCBI Taxonomy" id="2712852"/>
    <lineage>
        <taxon>Bacteria</taxon>
        <taxon>Pseudomonadati</taxon>
        <taxon>Pseudomonadota</taxon>
        <taxon>Alphaproteobacteria</taxon>
        <taxon>Hyphomicrobiales</taxon>
        <taxon>Nitrobacteraceae</taxon>
        <taxon>Afipia</taxon>
    </lineage>
</organism>
<gene>
    <name evidence="1" type="ORF">G4V63_30175</name>
</gene>
<dbReference type="Proteomes" id="UP000480266">
    <property type="component" value="Unassembled WGS sequence"/>
</dbReference>
<keyword evidence="2" id="KW-1185">Reference proteome</keyword>
<evidence type="ECO:0000313" key="2">
    <source>
        <dbReference type="Proteomes" id="UP000480266"/>
    </source>
</evidence>
<evidence type="ECO:0000313" key="1">
    <source>
        <dbReference type="EMBL" id="NGX99312.1"/>
    </source>
</evidence>
<dbReference type="SUPFAM" id="SSF54427">
    <property type="entry name" value="NTF2-like"/>
    <property type="match status" value="1"/>
</dbReference>
<dbReference type="Gene3D" id="3.10.450.50">
    <property type="match status" value="1"/>
</dbReference>